<dbReference type="EMBL" id="VSSQ01009379">
    <property type="protein sequence ID" value="MPM41456.1"/>
    <property type="molecule type" value="Genomic_DNA"/>
</dbReference>
<dbReference type="GO" id="GO:0003700">
    <property type="term" value="F:DNA-binding transcription factor activity"/>
    <property type="evidence" value="ECO:0007669"/>
    <property type="project" value="InterPro"/>
</dbReference>
<feature type="domain" description="HTH arsR-type" evidence="4">
    <location>
        <begin position="2"/>
        <end position="96"/>
    </location>
</feature>
<dbReference type="SUPFAM" id="SSF46785">
    <property type="entry name" value="Winged helix' DNA-binding domain"/>
    <property type="match status" value="1"/>
</dbReference>
<proteinExistence type="predicted"/>
<dbReference type="Gene3D" id="1.10.10.10">
    <property type="entry name" value="Winged helix-like DNA-binding domain superfamily/Winged helix DNA-binding domain"/>
    <property type="match status" value="1"/>
</dbReference>
<dbReference type="InterPro" id="IPR018656">
    <property type="entry name" value="DUF2087"/>
</dbReference>
<protein>
    <recommendedName>
        <fullName evidence="4">HTH arsR-type domain-containing protein</fullName>
    </recommendedName>
</protein>
<dbReference type="SMART" id="SM00418">
    <property type="entry name" value="HTH_ARSR"/>
    <property type="match status" value="1"/>
</dbReference>
<dbReference type="PANTHER" id="PTHR33154">
    <property type="entry name" value="TRANSCRIPTIONAL REGULATOR, ARSR FAMILY"/>
    <property type="match status" value="1"/>
</dbReference>
<dbReference type="InterPro" id="IPR036390">
    <property type="entry name" value="WH_DNA-bd_sf"/>
</dbReference>
<dbReference type="PROSITE" id="PS50987">
    <property type="entry name" value="HTH_ARSR_2"/>
    <property type="match status" value="1"/>
</dbReference>
<dbReference type="InterPro" id="IPR051081">
    <property type="entry name" value="HTH_MetalResp_TranReg"/>
</dbReference>
<organism evidence="5">
    <name type="scientific">bioreactor metagenome</name>
    <dbReference type="NCBI Taxonomy" id="1076179"/>
    <lineage>
        <taxon>unclassified sequences</taxon>
        <taxon>metagenomes</taxon>
        <taxon>ecological metagenomes</taxon>
    </lineage>
</organism>
<evidence type="ECO:0000256" key="1">
    <source>
        <dbReference type="ARBA" id="ARBA00023015"/>
    </source>
</evidence>
<dbReference type="CDD" id="cd00090">
    <property type="entry name" value="HTH_ARSR"/>
    <property type="match status" value="1"/>
</dbReference>
<reference evidence="5" key="1">
    <citation type="submission" date="2019-08" db="EMBL/GenBank/DDBJ databases">
        <authorList>
            <person name="Kucharzyk K."/>
            <person name="Murdoch R.W."/>
            <person name="Higgins S."/>
            <person name="Loffler F."/>
        </authorList>
    </citation>
    <scope>NUCLEOTIDE SEQUENCE</scope>
</reference>
<dbReference type="InterPro" id="IPR036388">
    <property type="entry name" value="WH-like_DNA-bd_sf"/>
</dbReference>
<name>A0A644ZKY8_9ZZZZ</name>
<dbReference type="AlphaFoldDB" id="A0A644ZKY8"/>
<comment type="caution">
    <text evidence="5">The sequence shown here is derived from an EMBL/GenBank/DDBJ whole genome shotgun (WGS) entry which is preliminary data.</text>
</comment>
<dbReference type="Pfam" id="PF01022">
    <property type="entry name" value="HTH_5"/>
    <property type="match status" value="1"/>
</dbReference>
<keyword evidence="1" id="KW-0805">Transcription regulation</keyword>
<keyword evidence="2" id="KW-0238">DNA-binding</keyword>
<dbReference type="PANTHER" id="PTHR33154:SF18">
    <property type="entry name" value="ARSENICAL RESISTANCE OPERON REPRESSOR"/>
    <property type="match status" value="1"/>
</dbReference>
<evidence type="ECO:0000313" key="5">
    <source>
        <dbReference type="EMBL" id="MPM41456.1"/>
    </source>
</evidence>
<dbReference type="PRINTS" id="PR00778">
    <property type="entry name" value="HTHARSR"/>
</dbReference>
<evidence type="ECO:0000256" key="3">
    <source>
        <dbReference type="ARBA" id="ARBA00023163"/>
    </source>
</evidence>
<gene>
    <name evidence="5" type="ORF">SDC9_88111</name>
</gene>
<dbReference type="Pfam" id="PF09860">
    <property type="entry name" value="DUF2087"/>
    <property type="match status" value="1"/>
</dbReference>
<dbReference type="GO" id="GO:0003677">
    <property type="term" value="F:DNA binding"/>
    <property type="evidence" value="ECO:0007669"/>
    <property type="project" value="UniProtKB-KW"/>
</dbReference>
<evidence type="ECO:0000256" key="2">
    <source>
        <dbReference type="ARBA" id="ARBA00023125"/>
    </source>
</evidence>
<accession>A0A644ZKY8</accession>
<sequence>METNELNARLLTFFKALSDENRLKIIGLLALHDFSVEKLAETLNLSVSTTSHHLSKLSKSGLVTARPEGHFYFYSLKPDAIRSMSESLLQKETLPGLSVGTSEEAFERKVMAAFTDSEGRIIAFPEKEKKLLVILRYAVNAFEMGKRYSEKEVNETLLRFNKDTAFLRRSFVEYKLMGREGGGGEYWRL</sequence>
<dbReference type="InterPro" id="IPR001845">
    <property type="entry name" value="HTH_ArsR_DNA-bd_dom"/>
</dbReference>
<dbReference type="NCBIfam" id="NF033788">
    <property type="entry name" value="HTH_metalloreg"/>
    <property type="match status" value="1"/>
</dbReference>
<evidence type="ECO:0000259" key="4">
    <source>
        <dbReference type="PROSITE" id="PS50987"/>
    </source>
</evidence>
<dbReference type="InterPro" id="IPR011991">
    <property type="entry name" value="ArsR-like_HTH"/>
</dbReference>
<keyword evidence="3" id="KW-0804">Transcription</keyword>